<evidence type="ECO:0000313" key="2">
    <source>
        <dbReference type="EMBL" id="QJA65660.1"/>
    </source>
</evidence>
<proteinExistence type="predicted"/>
<dbReference type="AlphaFoldDB" id="A0A6M3J714"/>
<evidence type="ECO:0000256" key="1">
    <source>
        <dbReference type="SAM" id="Coils"/>
    </source>
</evidence>
<sequence>MAVTAKFQADFANFYSAVQKAEVSLSSFQQNAGRVESSLTRMSNSLSGTKIISQATLMTEAVNRVGGASTLTAREQARVNATVTEGIAKYQALGQTAPKAMTDLAAATQKTGGYFTELGTQIKATMLGFVGAQAIIATVRSIGRALGEFVDVGMKLPAVQRSYESLAAGVNINSHVMLAAMRSATYGMVADFDLMQSANKAVLLGLPVTAEEMGKLAHTATVLGRAMGQDATSSLDDLIKALGRSSPMILDNLGLTVKVGEANEAYAAKLGKTTEQLTEQEKKLAFYEAALIKADEKVRQLGEQTKTLGEIVTTVWTKIGNVVAQVVADLNVSLGAILTKQKSFATFFENVQRVGLSAALAMESLGVAAASAAKPMGDINLNAKDLGGKALPVLSAELPKVAAGIDRTMWVTEGLGDEFANLGEQVGLNVDSLKQITDEAAFFAAQAEGAWVPATEEVTAATKETAASVQGLGVVATIAYGDLISGAQAAAGAVRRSEAEIAAALRSISDAYFAAGIITHLPIGGLQPIPGFASGVSNFSGGPAIVGERGPELVNLPRGSSVTPNSALGGSTVIVNAPGSFFDTPSGRAKLARAVSDAVDRQLRSRGYSVGRA</sequence>
<organism evidence="2">
    <name type="scientific">viral metagenome</name>
    <dbReference type="NCBI Taxonomy" id="1070528"/>
    <lineage>
        <taxon>unclassified sequences</taxon>
        <taxon>metagenomes</taxon>
        <taxon>organismal metagenomes</taxon>
    </lineage>
</organism>
<name>A0A6M3J714_9ZZZZ</name>
<protein>
    <submittedName>
        <fullName evidence="2">Putative tail protein</fullName>
    </submittedName>
</protein>
<feature type="coiled-coil region" evidence="1">
    <location>
        <begin position="263"/>
        <end position="304"/>
    </location>
</feature>
<accession>A0A6M3J714</accession>
<dbReference type="EMBL" id="MT141542">
    <property type="protein sequence ID" value="QJA65660.1"/>
    <property type="molecule type" value="Genomic_DNA"/>
</dbReference>
<gene>
    <name evidence="2" type="ORF">MM415B00382_0050</name>
</gene>
<reference evidence="2" key="1">
    <citation type="submission" date="2020-03" db="EMBL/GenBank/DDBJ databases">
        <title>The deep terrestrial virosphere.</title>
        <authorList>
            <person name="Holmfeldt K."/>
            <person name="Nilsson E."/>
            <person name="Simone D."/>
            <person name="Lopez-Fernandez M."/>
            <person name="Wu X."/>
            <person name="de Brujin I."/>
            <person name="Lundin D."/>
            <person name="Andersson A."/>
            <person name="Bertilsson S."/>
            <person name="Dopson M."/>
        </authorList>
    </citation>
    <scope>NUCLEOTIDE SEQUENCE</scope>
    <source>
        <strain evidence="2">MM415B00382</strain>
    </source>
</reference>
<keyword evidence="1" id="KW-0175">Coiled coil</keyword>